<keyword evidence="2" id="KW-0472">Membrane</keyword>
<feature type="compositionally biased region" description="Basic and acidic residues" evidence="1">
    <location>
        <begin position="137"/>
        <end position="147"/>
    </location>
</feature>
<dbReference type="AlphaFoldDB" id="A0A7S1PYQ8"/>
<organism evidence="4">
    <name type="scientific">Neobodo designis</name>
    <name type="common">Flagellated protozoan</name>
    <name type="synonym">Bodo designis</name>
    <dbReference type="NCBI Taxonomy" id="312471"/>
    <lineage>
        <taxon>Eukaryota</taxon>
        <taxon>Discoba</taxon>
        <taxon>Euglenozoa</taxon>
        <taxon>Kinetoplastea</taxon>
        <taxon>Metakinetoplastina</taxon>
        <taxon>Neobodonida</taxon>
        <taxon>Neobodo</taxon>
    </lineage>
</organism>
<name>A0A7S1PYQ8_NEODS</name>
<dbReference type="SMART" id="SM00271">
    <property type="entry name" value="DnaJ"/>
    <property type="match status" value="1"/>
</dbReference>
<keyword evidence="2" id="KW-0812">Transmembrane</keyword>
<dbReference type="InterPro" id="IPR036869">
    <property type="entry name" value="J_dom_sf"/>
</dbReference>
<accession>A0A7S1PYQ8</accession>
<feature type="domain" description="J" evidence="3">
    <location>
        <begin position="49"/>
        <end position="116"/>
    </location>
</feature>
<evidence type="ECO:0000313" key="4">
    <source>
        <dbReference type="EMBL" id="CAD9111000.1"/>
    </source>
</evidence>
<dbReference type="EMBL" id="HBGF01018472">
    <property type="protein sequence ID" value="CAD9111000.1"/>
    <property type="molecule type" value="Transcribed_RNA"/>
</dbReference>
<dbReference type="PROSITE" id="PS50076">
    <property type="entry name" value="DNAJ_2"/>
    <property type="match status" value="1"/>
</dbReference>
<dbReference type="Pfam" id="PF00226">
    <property type="entry name" value="DnaJ"/>
    <property type="match status" value="1"/>
</dbReference>
<evidence type="ECO:0000256" key="2">
    <source>
        <dbReference type="SAM" id="Phobius"/>
    </source>
</evidence>
<feature type="transmembrane region" description="Helical" evidence="2">
    <location>
        <begin position="293"/>
        <end position="312"/>
    </location>
</feature>
<dbReference type="SUPFAM" id="SSF46565">
    <property type="entry name" value="Chaperone J-domain"/>
    <property type="match status" value="1"/>
</dbReference>
<evidence type="ECO:0000259" key="3">
    <source>
        <dbReference type="PROSITE" id="PS50076"/>
    </source>
</evidence>
<dbReference type="InterPro" id="IPR001623">
    <property type="entry name" value="DnaJ_domain"/>
</dbReference>
<evidence type="ECO:0000256" key="1">
    <source>
        <dbReference type="SAM" id="MobiDB-lite"/>
    </source>
</evidence>
<gene>
    <name evidence="4" type="ORF">NDES1114_LOCUS12187</name>
</gene>
<feature type="region of interest" description="Disordered" evidence="1">
    <location>
        <begin position="112"/>
        <end position="165"/>
    </location>
</feature>
<keyword evidence="2" id="KW-1133">Transmembrane helix</keyword>
<proteinExistence type="predicted"/>
<dbReference type="Gene3D" id="1.10.287.110">
    <property type="entry name" value="DnaJ domain"/>
    <property type="match status" value="1"/>
</dbReference>
<reference evidence="4" key="1">
    <citation type="submission" date="2021-01" db="EMBL/GenBank/DDBJ databases">
        <authorList>
            <person name="Corre E."/>
            <person name="Pelletier E."/>
            <person name="Niang G."/>
            <person name="Scheremetjew M."/>
            <person name="Finn R."/>
            <person name="Kale V."/>
            <person name="Holt S."/>
            <person name="Cochrane G."/>
            <person name="Meng A."/>
            <person name="Brown T."/>
            <person name="Cohen L."/>
        </authorList>
    </citation>
    <scope>NUCLEOTIDE SEQUENCE</scope>
    <source>
        <strain evidence="4">CCAP 1951/1</strain>
    </source>
</reference>
<protein>
    <recommendedName>
        <fullName evidence="3">J domain-containing protein</fullName>
    </recommendedName>
</protein>
<sequence length="327" mass="37838">MLGRASAVSQWTGRQLPPACVWVTCQVRRLSQEAMEASRSIPKTPDGHNPYKVLEVDLKLDTTLDDVKEQFKKMAIKVHPDAKGGSNEAMAEVNAAHKLVKQHHNEVLRALREQEAMPAEAKSSPRSQARRRRPSKRGQDSKEEELARTGGVASTQKVRDMNQRKWRNTREIEEAWSKLKDDTGERTAKMMTRFEVAMEHCEFFRETSMATEVTVKERWLRKNFCKVLWEDIHEMRTDLLKRGTRNIQQQELAEEMVSFATATQKKLNEDFSRQAQRQIKAQGRIFLERFAKIVFFLWVAVYSVYAITTGYWRNSMARSFKPGFVGA</sequence>